<dbReference type="PATRIC" id="fig|1121362.3.peg.359"/>
<dbReference type="EMBL" id="CP003697">
    <property type="protein sequence ID" value="AGF71378.1"/>
    <property type="molecule type" value="Genomic_DNA"/>
</dbReference>
<dbReference type="Proteomes" id="UP000011723">
    <property type="component" value="Chromosome"/>
</dbReference>
<evidence type="ECO:0000313" key="2">
    <source>
        <dbReference type="Proteomes" id="UP000011723"/>
    </source>
</evidence>
<dbReference type="AlphaFoldDB" id="M1NIX5"/>
<gene>
    <name evidence="1" type="ORF">A605_01820</name>
</gene>
<dbReference type="STRING" id="1121362.A605_01820"/>
<evidence type="ECO:0000313" key="1">
    <source>
        <dbReference type="EMBL" id="AGF71378.1"/>
    </source>
</evidence>
<dbReference type="KEGG" id="chn:A605_01820"/>
<organism evidence="1 2">
    <name type="scientific">Corynebacterium halotolerans YIM 70093 = DSM 44683</name>
    <dbReference type="NCBI Taxonomy" id="1121362"/>
    <lineage>
        <taxon>Bacteria</taxon>
        <taxon>Bacillati</taxon>
        <taxon>Actinomycetota</taxon>
        <taxon>Actinomycetes</taxon>
        <taxon>Mycobacteriales</taxon>
        <taxon>Corynebacteriaceae</taxon>
        <taxon>Corynebacterium</taxon>
    </lineage>
</organism>
<keyword evidence="2" id="KW-1185">Reference proteome</keyword>
<dbReference type="OrthoDB" id="4077754at2"/>
<dbReference type="InterPro" id="IPR048868">
    <property type="entry name" value="OGG-like_put"/>
</dbReference>
<dbReference type="RefSeq" id="WP_015399802.1">
    <property type="nucleotide sequence ID" value="NC_020302.1"/>
</dbReference>
<sequence>MSNPLTLPLPDRVTDWLKGKDGSTIREHSVAVDLPWLKELLAAHELNCDFLGERISRGQLFTLAEEARDSADRALDLLWNTLAWGADSTRQDVRADFPFIIEAVAAEPDRRAGDLMRAAELAGDDPVGAFRTLNAGRSKIPRLGPAFFTKFLYFSGAGAPWHPSLIIDRFVAAELRHSGWAHPDPARFDEVDYGRYTELAHRWADEAEVPRIDLIELALFSLKGATA</sequence>
<name>M1NIX5_9CORY</name>
<reference evidence="1 2" key="1">
    <citation type="journal article" date="2012" name="Stand. Genomic Sci.">
        <title>Genome sequence of the halotolerant bacterium Corynebacterium halotolerans type strain YIM 70093(T) (= DSM 44683(T)).</title>
        <authorList>
            <person name="Ruckert C."/>
            <person name="Albersmeier A."/>
            <person name="Al-Dilaimi A."/>
            <person name="Niehaus K."/>
            <person name="Szczepanowski R."/>
            <person name="Kalinowski J."/>
        </authorList>
    </citation>
    <scope>NUCLEOTIDE SEQUENCE [LARGE SCALE GENOMIC DNA]</scope>
    <source>
        <strain evidence="1">YIM 70093</strain>
    </source>
</reference>
<dbReference type="HOGENOM" id="CLU_108489_0_0_11"/>
<dbReference type="eggNOG" id="ENOG5032PBT">
    <property type="taxonomic scope" value="Bacteria"/>
</dbReference>
<dbReference type="Pfam" id="PF21790">
    <property type="entry name" value="OGG"/>
    <property type="match status" value="1"/>
</dbReference>
<accession>M1NIX5</accession>
<protein>
    <submittedName>
        <fullName evidence="1">Uncharacterized protein</fullName>
    </submittedName>
</protein>
<proteinExistence type="predicted"/>